<feature type="compositionally biased region" description="Basic and acidic residues" evidence="1">
    <location>
        <begin position="9"/>
        <end position="23"/>
    </location>
</feature>
<feature type="region of interest" description="Disordered" evidence="1">
    <location>
        <begin position="166"/>
        <end position="217"/>
    </location>
</feature>
<evidence type="ECO:0000313" key="3">
    <source>
        <dbReference type="Proteomes" id="UP000030475"/>
    </source>
</evidence>
<gene>
    <name evidence="2" type="ORF">Y036_5082</name>
</gene>
<evidence type="ECO:0000313" key="2">
    <source>
        <dbReference type="EMBL" id="KGX16354.1"/>
    </source>
</evidence>
<feature type="region of interest" description="Disordered" evidence="1">
    <location>
        <begin position="1"/>
        <end position="63"/>
    </location>
</feature>
<proteinExistence type="predicted"/>
<feature type="compositionally biased region" description="Basic residues" evidence="1">
    <location>
        <begin position="201"/>
        <end position="217"/>
    </location>
</feature>
<reference evidence="2 3" key="1">
    <citation type="submission" date="2014-08" db="EMBL/GenBank/DDBJ databases">
        <authorList>
            <person name="Bunnell A."/>
            <person name="Chain P.S."/>
            <person name="Chertkov O."/>
            <person name="Currie B.J."/>
            <person name="Daligault H.E."/>
            <person name="Davenport K.W."/>
            <person name="Davis C."/>
            <person name="Gleasner C.D."/>
            <person name="Johnson S.L."/>
            <person name="Kaestli M."/>
            <person name="Koren S."/>
            <person name="Kunde Y.A."/>
            <person name="Mayo M."/>
            <person name="McMurry K.K."/>
            <person name="Price E.P."/>
            <person name="Reitenga K.G."/>
            <person name="Robison R."/>
            <person name="Rosovitz M.J."/>
            <person name="Sarovich D.S."/>
            <person name="Teshima H."/>
        </authorList>
    </citation>
    <scope>NUCLEOTIDE SEQUENCE [LARGE SCALE GENOMIC DNA]</scope>
    <source>
        <strain evidence="2 3">MSHR44</strain>
    </source>
</reference>
<organism evidence="2 3">
    <name type="scientific">Burkholderia pseudomallei</name>
    <name type="common">Pseudomonas pseudomallei</name>
    <dbReference type="NCBI Taxonomy" id="28450"/>
    <lineage>
        <taxon>Bacteria</taxon>
        <taxon>Pseudomonadati</taxon>
        <taxon>Pseudomonadota</taxon>
        <taxon>Betaproteobacteria</taxon>
        <taxon>Burkholderiales</taxon>
        <taxon>Burkholderiaceae</taxon>
        <taxon>Burkholderia</taxon>
        <taxon>pseudomallei group</taxon>
    </lineage>
</organism>
<feature type="compositionally biased region" description="Basic residues" evidence="1">
    <location>
        <begin position="24"/>
        <end position="37"/>
    </location>
</feature>
<dbReference type="EMBL" id="JQIM01000008">
    <property type="protein sequence ID" value="KGX16354.1"/>
    <property type="molecule type" value="Genomic_DNA"/>
</dbReference>
<comment type="caution">
    <text evidence="2">The sequence shown here is derived from an EMBL/GenBank/DDBJ whole genome shotgun (WGS) entry which is preliminary data.</text>
</comment>
<dbReference type="AlphaFoldDB" id="A0AA40MGY6"/>
<accession>A0AA40MGY6</accession>
<sequence length="217" mass="24836">MPLDGGRTCGDRRHDRSPRSGRDGRRRCRRPRMRRHRPTDMNATVRHRQFNRRGKPHGTDSSARHPTALLAALLAAFLAALRAVIARGHDHGRYAPFRGDSHQTLERVDRRGPRVRRKRRRGAVRAAGCRRNAARLTGRAALEIPCRRNRNASGAMGRHRPAVRLPCRAKRDSGPTRRQRRIPACSYFDDGQPHGGCLPRARSRRPSPRLRKRVTRH</sequence>
<name>A0AA40MGY6_BURPE</name>
<evidence type="ECO:0000256" key="1">
    <source>
        <dbReference type="SAM" id="MobiDB-lite"/>
    </source>
</evidence>
<dbReference type="Proteomes" id="UP000030475">
    <property type="component" value="Unassembled WGS sequence"/>
</dbReference>
<feature type="compositionally biased region" description="Basic residues" evidence="1">
    <location>
        <begin position="45"/>
        <end position="56"/>
    </location>
</feature>
<protein>
    <submittedName>
        <fullName evidence="2">Uncharacterized protein</fullName>
    </submittedName>
</protein>